<proteinExistence type="predicted"/>
<dbReference type="EMBL" id="BMLS01000005">
    <property type="protein sequence ID" value="GGO72012.1"/>
    <property type="molecule type" value="Genomic_DNA"/>
</dbReference>
<feature type="domain" description="PAC" evidence="4">
    <location>
        <begin position="201"/>
        <end position="253"/>
    </location>
</feature>
<dbReference type="InterPro" id="IPR013655">
    <property type="entry name" value="PAS_fold_3"/>
</dbReference>
<reference evidence="5" key="1">
    <citation type="journal article" date="2014" name="Int. J. Syst. Evol. Microbiol.">
        <title>Complete genome sequence of Corynebacterium casei LMG S-19264T (=DSM 44701T), isolated from a smear-ripened cheese.</title>
        <authorList>
            <consortium name="US DOE Joint Genome Institute (JGI-PGF)"/>
            <person name="Walter F."/>
            <person name="Albersmeier A."/>
            <person name="Kalinowski J."/>
            <person name="Ruckert C."/>
        </authorList>
    </citation>
    <scope>NUCLEOTIDE SEQUENCE</scope>
    <source>
        <strain evidence="5">CGMCC 1.7086</strain>
    </source>
</reference>
<sequence>MWFRRSHADDIVRAIHQTQAVIEFSLDGTIETANQNFLALMGYQLQEVQGKHHKIFVDNQEVDSQEYKDFWAQLRSGRSQTAQFKRLTKSGRPVWIQASYTPIIRKGKVERIIKFATDVTEQVLQRANYESQLQAIQRAQAVIEFDLEGNILTANENFLRLMGYQLDDIVGKHHAIFVEQGVSSSPAYRQFWQNLRRGTYQTAEYKRITKEGRAVWIHATYNPVYGPDKTLQKIVKFASDITAEVEKRDEFKLLSLVANETDNAVIITDVERRILYVNNGFCRMTGYRQKDAIGQLTRDILVGPRTDEKTRQRIVDELSKPAAFYDELEIHKHDGSALWVSVTSNPVMNEDGRHGGFIAILADISVVKTAALEYQTRFEVISRSNLLVEWDNAGHLLEVNDYPRSHFGVSNQVFAKALDTWTTYLNADQRKRFAEKDRVSLDVEIKVEDKCFMVASTFGQIRTVTGEPHKVIMYGSDVSERQAVVQSSERVMEELIQSGQRINHMVASINAIADQTNLLALNAAIEAARAGDAGRGFSVVADEVRNLAAKAGESASEINQVVSTNQTLLNSLSDTLKVLNRRGES</sequence>
<evidence type="ECO:0000313" key="6">
    <source>
        <dbReference type="Proteomes" id="UP000606935"/>
    </source>
</evidence>
<dbReference type="Gene3D" id="3.30.450.20">
    <property type="entry name" value="PAS domain"/>
    <property type="match status" value="3"/>
</dbReference>
<dbReference type="SMART" id="SM00283">
    <property type="entry name" value="MA"/>
    <property type="match status" value="1"/>
</dbReference>
<dbReference type="PROSITE" id="PS50113">
    <property type="entry name" value="PAC"/>
    <property type="match status" value="3"/>
</dbReference>
<dbReference type="PROSITE" id="PS50111">
    <property type="entry name" value="CHEMOTAXIS_TRANSDUC_2"/>
    <property type="match status" value="1"/>
</dbReference>
<comment type="caution">
    <text evidence="5">The sequence shown here is derived from an EMBL/GenBank/DDBJ whole genome shotgun (WGS) entry which is preliminary data.</text>
</comment>
<dbReference type="Gene3D" id="1.10.287.950">
    <property type="entry name" value="Methyl-accepting chemotaxis protein"/>
    <property type="match status" value="1"/>
</dbReference>
<dbReference type="AlphaFoldDB" id="A0A917Z0S9"/>
<feature type="domain" description="PAC" evidence="4">
    <location>
        <begin position="324"/>
        <end position="376"/>
    </location>
</feature>
<evidence type="ECO:0000259" key="2">
    <source>
        <dbReference type="PROSITE" id="PS50111"/>
    </source>
</evidence>
<dbReference type="SUPFAM" id="SSF55785">
    <property type="entry name" value="PYP-like sensor domain (PAS domain)"/>
    <property type="match status" value="3"/>
</dbReference>
<dbReference type="Pfam" id="PF13426">
    <property type="entry name" value="PAS_9"/>
    <property type="match status" value="1"/>
</dbReference>
<feature type="domain" description="Methyl-accepting transducer" evidence="2">
    <location>
        <begin position="454"/>
        <end position="585"/>
    </location>
</feature>
<accession>A0A917Z0S9</accession>
<feature type="domain" description="PAS" evidence="3">
    <location>
        <begin position="125"/>
        <end position="172"/>
    </location>
</feature>
<dbReference type="InterPro" id="IPR000014">
    <property type="entry name" value="PAS"/>
</dbReference>
<evidence type="ECO:0000256" key="1">
    <source>
        <dbReference type="PROSITE-ProRule" id="PRU00284"/>
    </source>
</evidence>
<organism evidence="5 6">
    <name type="scientific">Bowmanella pacifica</name>
    <dbReference type="NCBI Taxonomy" id="502051"/>
    <lineage>
        <taxon>Bacteria</taxon>
        <taxon>Pseudomonadati</taxon>
        <taxon>Pseudomonadota</taxon>
        <taxon>Gammaproteobacteria</taxon>
        <taxon>Alteromonadales</taxon>
        <taxon>Alteromonadaceae</taxon>
        <taxon>Bowmanella</taxon>
    </lineage>
</organism>
<evidence type="ECO:0000259" key="4">
    <source>
        <dbReference type="PROSITE" id="PS50113"/>
    </source>
</evidence>
<dbReference type="SMART" id="SM00086">
    <property type="entry name" value="PAC"/>
    <property type="match status" value="3"/>
</dbReference>
<evidence type="ECO:0000259" key="3">
    <source>
        <dbReference type="PROSITE" id="PS50112"/>
    </source>
</evidence>
<keyword evidence="6" id="KW-1185">Reference proteome</keyword>
<dbReference type="PANTHER" id="PTHR24422">
    <property type="entry name" value="CHEMOTAXIS PROTEIN METHYLTRANSFERASE"/>
    <property type="match status" value="1"/>
</dbReference>
<keyword evidence="1" id="KW-0807">Transducer</keyword>
<dbReference type="CDD" id="cd00130">
    <property type="entry name" value="PAS"/>
    <property type="match status" value="3"/>
</dbReference>
<evidence type="ECO:0000313" key="5">
    <source>
        <dbReference type="EMBL" id="GGO72012.1"/>
    </source>
</evidence>
<dbReference type="GO" id="GO:0007165">
    <property type="term" value="P:signal transduction"/>
    <property type="evidence" value="ECO:0007669"/>
    <property type="project" value="UniProtKB-KW"/>
</dbReference>
<dbReference type="GO" id="GO:0016020">
    <property type="term" value="C:membrane"/>
    <property type="evidence" value="ECO:0007669"/>
    <property type="project" value="InterPro"/>
</dbReference>
<dbReference type="Proteomes" id="UP000606935">
    <property type="component" value="Unassembled WGS sequence"/>
</dbReference>
<dbReference type="PANTHER" id="PTHR24422:SF10">
    <property type="entry name" value="CHEMOTAXIS PROTEIN METHYLTRANSFERASE 2"/>
    <property type="match status" value="1"/>
</dbReference>
<dbReference type="SUPFAM" id="SSF58104">
    <property type="entry name" value="Methyl-accepting chemotaxis protein (MCP) signaling domain"/>
    <property type="match status" value="1"/>
</dbReference>
<feature type="domain" description="PAC" evidence="4">
    <location>
        <begin position="80"/>
        <end position="131"/>
    </location>
</feature>
<dbReference type="PROSITE" id="PS50112">
    <property type="entry name" value="PAS"/>
    <property type="match status" value="2"/>
</dbReference>
<dbReference type="InterPro" id="IPR035965">
    <property type="entry name" value="PAS-like_dom_sf"/>
</dbReference>
<dbReference type="NCBIfam" id="TIGR00229">
    <property type="entry name" value="sensory_box"/>
    <property type="match status" value="3"/>
</dbReference>
<dbReference type="InterPro" id="IPR050903">
    <property type="entry name" value="Bact_Chemotaxis_MeTrfase"/>
</dbReference>
<dbReference type="Pfam" id="PF08447">
    <property type="entry name" value="PAS_3"/>
    <property type="match status" value="1"/>
</dbReference>
<gene>
    <name evidence="5" type="ORF">GCM10010982_29130</name>
</gene>
<dbReference type="Pfam" id="PF08448">
    <property type="entry name" value="PAS_4"/>
    <property type="match status" value="1"/>
</dbReference>
<protein>
    <submittedName>
        <fullName evidence="5">Chemotaxis protein</fullName>
    </submittedName>
</protein>
<dbReference type="InterPro" id="IPR000700">
    <property type="entry name" value="PAS-assoc_C"/>
</dbReference>
<name>A0A917Z0S9_9ALTE</name>
<reference evidence="5" key="2">
    <citation type="submission" date="2020-09" db="EMBL/GenBank/DDBJ databases">
        <authorList>
            <person name="Sun Q."/>
            <person name="Zhou Y."/>
        </authorList>
    </citation>
    <scope>NUCLEOTIDE SEQUENCE</scope>
    <source>
        <strain evidence="5">CGMCC 1.7086</strain>
    </source>
</reference>
<dbReference type="GO" id="GO:0006935">
    <property type="term" value="P:chemotaxis"/>
    <property type="evidence" value="ECO:0007669"/>
    <property type="project" value="UniProtKB-ARBA"/>
</dbReference>
<dbReference type="SMART" id="SM00091">
    <property type="entry name" value="PAS"/>
    <property type="match status" value="3"/>
</dbReference>
<dbReference type="InterPro" id="IPR001610">
    <property type="entry name" value="PAC"/>
</dbReference>
<dbReference type="InterPro" id="IPR013656">
    <property type="entry name" value="PAS_4"/>
</dbReference>
<dbReference type="Pfam" id="PF00015">
    <property type="entry name" value="MCPsignal"/>
    <property type="match status" value="1"/>
</dbReference>
<feature type="domain" description="PAS" evidence="3">
    <location>
        <begin position="250"/>
        <end position="321"/>
    </location>
</feature>
<dbReference type="InterPro" id="IPR004089">
    <property type="entry name" value="MCPsignal_dom"/>
</dbReference>